<proteinExistence type="predicted"/>
<dbReference type="EMBL" id="OC928836">
    <property type="protein sequence ID" value="CAD7657962.1"/>
    <property type="molecule type" value="Genomic_DNA"/>
</dbReference>
<keyword evidence="7" id="KW-1185">Reference proteome</keyword>
<sequence>MWEHWDSWTEDKGFMDPSMNSFNHFGMGSIGRWIYQYVAGIDTDDQIVGFKRIKIQPNPGNGVSFVKSSYKSINGFIENSWQTIGNQFTTIPVNTMASVDLTFAKSGKVHEVGSGTYTFKVTMD</sequence>
<dbReference type="PANTHER" id="PTHR33307">
    <property type="entry name" value="ALPHA-RHAMNOSIDASE (EUROFUNG)"/>
    <property type="match status" value="1"/>
</dbReference>
<dbReference type="GO" id="GO:0030596">
    <property type="term" value="F:alpha-L-rhamnosidase activity"/>
    <property type="evidence" value="ECO:0007669"/>
    <property type="project" value="UniProtKB-EC"/>
</dbReference>
<keyword evidence="3" id="KW-0378">Hydrolase</keyword>
<name>A0A7R9MD81_9ACAR</name>
<evidence type="ECO:0000256" key="1">
    <source>
        <dbReference type="ARBA" id="ARBA00001445"/>
    </source>
</evidence>
<dbReference type="OrthoDB" id="10036721at2759"/>
<dbReference type="PANTHER" id="PTHR33307:SF6">
    <property type="entry name" value="ALPHA-RHAMNOSIDASE (EUROFUNG)-RELATED"/>
    <property type="match status" value="1"/>
</dbReference>
<dbReference type="SUPFAM" id="SSF48208">
    <property type="entry name" value="Six-hairpin glycosidases"/>
    <property type="match status" value="1"/>
</dbReference>
<dbReference type="Gene3D" id="1.50.10.10">
    <property type="match status" value="1"/>
</dbReference>
<dbReference type="InterPro" id="IPR035398">
    <property type="entry name" value="Bac_rhamnosid_C"/>
</dbReference>
<dbReference type="EMBL" id="CAJPVJ010014011">
    <property type="protein sequence ID" value="CAG2175148.1"/>
    <property type="molecule type" value="Genomic_DNA"/>
</dbReference>
<dbReference type="AlphaFoldDB" id="A0A7R9MD81"/>
<evidence type="ECO:0000259" key="5">
    <source>
        <dbReference type="Pfam" id="PF17390"/>
    </source>
</evidence>
<evidence type="ECO:0000313" key="6">
    <source>
        <dbReference type="EMBL" id="CAD7657962.1"/>
    </source>
</evidence>
<evidence type="ECO:0000256" key="3">
    <source>
        <dbReference type="ARBA" id="ARBA00022801"/>
    </source>
</evidence>
<feature type="domain" description="Alpha-L-rhamnosidase C-terminal" evidence="5">
    <location>
        <begin position="46"/>
        <end position="113"/>
    </location>
</feature>
<evidence type="ECO:0000313" key="7">
    <source>
        <dbReference type="Proteomes" id="UP000728032"/>
    </source>
</evidence>
<dbReference type="InterPro" id="IPR016007">
    <property type="entry name" value="Alpha_rhamnosid"/>
</dbReference>
<dbReference type="InterPro" id="IPR012341">
    <property type="entry name" value="6hp_glycosidase-like_sf"/>
</dbReference>
<dbReference type="Gene3D" id="2.60.420.10">
    <property type="entry name" value="Maltose phosphorylase, domain 3"/>
    <property type="match status" value="1"/>
</dbReference>
<gene>
    <name evidence="6" type="ORF">ONB1V03_LOCUS14587</name>
</gene>
<evidence type="ECO:0000259" key="4">
    <source>
        <dbReference type="Pfam" id="PF17389"/>
    </source>
</evidence>
<dbReference type="EC" id="3.2.1.40" evidence="2"/>
<accession>A0A7R9MD81</accession>
<dbReference type="GO" id="GO:0005975">
    <property type="term" value="P:carbohydrate metabolic process"/>
    <property type="evidence" value="ECO:0007669"/>
    <property type="project" value="InterPro"/>
</dbReference>
<evidence type="ECO:0000256" key="2">
    <source>
        <dbReference type="ARBA" id="ARBA00012652"/>
    </source>
</evidence>
<comment type="catalytic activity">
    <reaction evidence="1">
        <text>Hydrolysis of terminal non-reducing alpha-L-rhamnose residues in alpha-L-rhamnosides.</text>
        <dbReference type="EC" id="3.2.1.40"/>
    </reaction>
</comment>
<dbReference type="Proteomes" id="UP000728032">
    <property type="component" value="Unassembled WGS sequence"/>
</dbReference>
<protein>
    <recommendedName>
        <fullName evidence="2">alpha-L-rhamnosidase</fullName>
        <ecNumber evidence="2">3.2.1.40</ecNumber>
    </recommendedName>
</protein>
<dbReference type="Pfam" id="PF17389">
    <property type="entry name" value="Bac_rhamnosid6H"/>
    <property type="match status" value="1"/>
</dbReference>
<dbReference type="InterPro" id="IPR008928">
    <property type="entry name" value="6-hairpin_glycosidase_sf"/>
</dbReference>
<feature type="domain" description="Alpha-L-rhamnosidase six-hairpin glycosidase" evidence="4">
    <location>
        <begin position="1"/>
        <end position="38"/>
    </location>
</feature>
<organism evidence="6">
    <name type="scientific">Oppiella nova</name>
    <dbReference type="NCBI Taxonomy" id="334625"/>
    <lineage>
        <taxon>Eukaryota</taxon>
        <taxon>Metazoa</taxon>
        <taxon>Ecdysozoa</taxon>
        <taxon>Arthropoda</taxon>
        <taxon>Chelicerata</taxon>
        <taxon>Arachnida</taxon>
        <taxon>Acari</taxon>
        <taxon>Acariformes</taxon>
        <taxon>Sarcoptiformes</taxon>
        <taxon>Oribatida</taxon>
        <taxon>Brachypylina</taxon>
        <taxon>Oppioidea</taxon>
        <taxon>Oppiidae</taxon>
        <taxon>Oppiella</taxon>
    </lineage>
</organism>
<dbReference type="Pfam" id="PF17390">
    <property type="entry name" value="Bac_rhamnosid_C"/>
    <property type="match status" value="1"/>
</dbReference>
<reference evidence="6" key="1">
    <citation type="submission" date="2020-11" db="EMBL/GenBank/DDBJ databases">
        <authorList>
            <person name="Tran Van P."/>
        </authorList>
    </citation>
    <scope>NUCLEOTIDE SEQUENCE</scope>
</reference>
<dbReference type="InterPro" id="IPR035396">
    <property type="entry name" value="Bac_rhamnosid6H"/>
</dbReference>